<keyword evidence="2" id="KW-1185">Reference proteome</keyword>
<organism evidence="1 2">
    <name type="scientific">Flavivirga algicola</name>
    <dbReference type="NCBI Taxonomy" id="2729136"/>
    <lineage>
        <taxon>Bacteria</taxon>
        <taxon>Pseudomonadati</taxon>
        <taxon>Bacteroidota</taxon>
        <taxon>Flavobacteriia</taxon>
        <taxon>Flavobacteriales</taxon>
        <taxon>Flavobacteriaceae</taxon>
        <taxon>Flavivirga</taxon>
    </lineage>
</organism>
<dbReference type="EMBL" id="JABBHF010000014">
    <property type="protein sequence ID" value="NMH89632.1"/>
    <property type="molecule type" value="Genomic_DNA"/>
</dbReference>
<dbReference type="Proteomes" id="UP000746690">
    <property type="component" value="Unassembled WGS sequence"/>
</dbReference>
<evidence type="ECO:0000313" key="2">
    <source>
        <dbReference type="Proteomes" id="UP000746690"/>
    </source>
</evidence>
<evidence type="ECO:0000313" key="1">
    <source>
        <dbReference type="EMBL" id="NMH89632.1"/>
    </source>
</evidence>
<protein>
    <submittedName>
        <fullName evidence="1">Uncharacterized protein</fullName>
    </submittedName>
</protein>
<gene>
    <name evidence="1" type="ORF">HHX25_19150</name>
</gene>
<reference evidence="1 2" key="1">
    <citation type="submission" date="2020-04" db="EMBL/GenBank/DDBJ databases">
        <title>A Flavivirga sp. nov.</title>
        <authorList>
            <person name="Sun X."/>
        </authorList>
    </citation>
    <scope>NUCLEOTIDE SEQUENCE [LARGE SCALE GENOMIC DNA]</scope>
    <source>
        <strain evidence="1 2">Y03</strain>
    </source>
</reference>
<comment type="caution">
    <text evidence="1">The sequence shown here is derived from an EMBL/GenBank/DDBJ whole genome shotgun (WGS) entry which is preliminary data.</text>
</comment>
<proteinExistence type="predicted"/>
<dbReference type="RefSeq" id="WP_169676783.1">
    <property type="nucleotide sequence ID" value="NZ_JABBHF010000014.1"/>
</dbReference>
<accession>A0ABX1S4P3</accession>
<name>A0ABX1S4P3_9FLAO</name>
<sequence>MKLYPFILFFAFALRPAYNIGYVAYYHLNIDYIIENYCVNKEKPELQCNGKCHLANQLTVSSPAEDTGDTSFLDSIFEAFVPVYFHKNTSCVYLEQPVVSIKNNWNYYHTFTNLVKDILIPPPQV</sequence>